<evidence type="ECO:0000256" key="5">
    <source>
        <dbReference type="ARBA" id="ARBA00023054"/>
    </source>
</evidence>
<evidence type="ECO:0000256" key="4">
    <source>
        <dbReference type="ARBA" id="ARBA00023034"/>
    </source>
</evidence>
<feature type="region of interest" description="Disordered" evidence="8">
    <location>
        <begin position="44"/>
        <end position="125"/>
    </location>
</feature>
<feature type="compositionally biased region" description="Polar residues" evidence="8">
    <location>
        <begin position="109"/>
        <end position="124"/>
    </location>
</feature>
<dbReference type="AlphaFoldDB" id="A0AAD7M603"/>
<feature type="compositionally biased region" description="Basic and acidic residues" evidence="8">
    <location>
        <begin position="279"/>
        <end position="295"/>
    </location>
</feature>
<feature type="compositionally biased region" description="Low complexity" evidence="8">
    <location>
        <begin position="308"/>
        <end position="329"/>
    </location>
</feature>
<protein>
    <submittedName>
        <fullName evidence="10">Golgin candidate 2-like</fullName>
    </submittedName>
</protein>
<name>A0AAD7M603_QUISA</name>
<reference evidence="10" key="1">
    <citation type="journal article" date="2023" name="Science">
        <title>Elucidation of the pathway for biosynthesis of saponin adjuvants from the soapbark tree.</title>
        <authorList>
            <person name="Reed J."/>
            <person name="Orme A."/>
            <person name="El-Demerdash A."/>
            <person name="Owen C."/>
            <person name="Martin L.B.B."/>
            <person name="Misra R.C."/>
            <person name="Kikuchi S."/>
            <person name="Rejzek M."/>
            <person name="Martin A.C."/>
            <person name="Harkess A."/>
            <person name="Leebens-Mack J."/>
            <person name="Louveau T."/>
            <person name="Stephenson M.J."/>
            <person name="Osbourn A."/>
        </authorList>
    </citation>
    <scope>NUCLEOTIDE SEQUENCE</scope>
    <source>
        <strain evidence="10">S10</strain>
    </source>
</reference>
<gene>
    <name evidence="10" type="ORF">O6P43_008487</name>
</gene>
<comment type="subcellular location">
    <subcellularLocation>
        <location evidence="1">Golgi apparatus membrane</location>
    </subcellularLocation>
</comment>
<evidence type="ECO:0000256" key="6">
    <source>
        <dbReference type="ARBA" id="ARBA00023136"/>
    </source>
</evidence>
<feature type="compositionally biased region" description="Basic and acidic residues" evidence="8">
    <location>
        <begin position="54"/>
        <end position="73"/>
    </location>
</feature>
<comment type="caution">
    <text evidence="10">The sequence shown here is derived from an EMBL/GenBank/DDBJ whole genome shotgun (WGS) entry which is preliminary data.</text>
</comment>
<dbReference type="PANTHER" id="PTHR13815">
    <property type="entry name" value="GOLGIN-84"/>
    <property type="match status" value="1"/>
</dbReference>
<feature type="compositionally biased region" description="Low complexity" evidence="8">
    <location>
        <begin position="187"/>
        <end position="196"/>
    </location>
</feature>
<feature type="coiled-coil region" evidence="7">
    <location>
        <begin position="352"/>
        <end position="397"/>
    </location>
</feature>
<keyword evidence="3 9" id="KW-1133">Transmembrane helix</keyword>
<sequence length="696" mass="76658">MANWISSKLKAAESILQQIDQQAAESLRKNEDLHADEFNIVTPVKTGGVVPLKDQLKKKTSPEKNEYRGKVRSDPNSGILNDRDKDTTSASKPSPKPKPTLTDSDWTELLSTPNQSPVSATNGRNGALAIRSLSKNGRRQGSLGSNLLASEVKRNQKNVSSVSKSDLKSGAVKELRWSGKASDGEESSSSGSAGRRSSVELQHGNKQAERGGFDGNSIVSKLSLESNNKGNEENGLSINYKDFSSVDSLLSGTHNHPTDESPASGKVDVVSETKTGVDVSRDQLRGAAKGKRELDAASGSSISDDLKTLSSLASDVSSESASDSGSTSDSESEHEKEERKRRREKLLAEKAAAKAIEAIQERENMVARLEGEKQSLEKILEERAKQQVQEASQLQSTMMETMEAVDLEKQKHNNTRMEALARLAKSETKNAELARSLATVQWNLEMEGKRVAELRQQIELKEVAHEELRRRMSNSHKSVMSKDQLAASKGVEFGQEILEAEYSFLNDKVARLQDKARKLEADIEMTRKEIEDPTEVEVELKRRLDQMTDHLIQKQSQVESLSSEKAGLQFRIEAASRMVDENMSASRTADFASASSRDIESGKWELSTSKLRPLLKDRIHSSREHLGSLLLQLDAIFLAGAVFLKRNPIAKLWALVYVVCLHFWVIYIFMSGSQASNEARSGAVVSLQNINNTVGV</sequence>
<feature type="transmembrane region" description="Helical" evidence="9">
    <location>
        <begin position="650"/>
        <end position="670"/>
    </location>
</feature>
<organism evidence="10 11">
    <name type="scientific">Quillaja saponaria</name>
    <name type="common">Soap bark tree</name>
    <dbReference type="NCBI Taxonomy" id="32244"/>
    <lineage>
        <taxon>Eukaryota</taxon>
        <taxon>Viridiplantae</taxon>
        <taxon>Streptophyta</taxon>
        <taxon>Embryophyta</taxon>
        <taxon>Tracheophyta</taxon>
        <taxon>Spermatophyta</taxon>
        <taxon>Magnoliopsida</taxon>
        <taxon>eudicotyledons</taxon>
        <taxon>Gunneridae</taxon>
        <taxon>Pentapetalae</taxon>
        <taxon>rosids</taxon>
        <taxon>fabids</taxon>
        <taxon>Fabales</taxon>
        <taxon>Quillajaceae</taxon>
        <taxon>Quillaja</taxon>
    </lineage>
</organism>
<dbReference type="EMBL" id="JARAOO010000004">
    <property type="protein sequence ID" value="KAJ7970277.1"/>
    <property type="molecule type" value="Genomic_DNA"/>
</dbReference>
<dbReference type="InterPro" id="IPR019177">
    <property type="entry name" value="Golgin_subfamily_A_member_5"/>
</dbReference>
<evidence type="ECO:0000256" key="9">
    <source>
        <dbReference type="SAM" id="Phobius"/>
    </source>
</evidence>
<feature type="coiled-coil region" evidence="7">
    <location>
        <begin position="495"/>
        <end position="564"/>
    </location>
</feature>
<evidence type="ECO:0000256" key="8">
    <source>
        <dbReference type="SAM" id="MobiDB-lite"/>
    </source>
</evidence>
<dbReference type="Pfam" id="PF09787">
    <property type="entry name" value="Golgin_A5"/>
    <property type="match status" value="1"/>
</dbReference>
<feature type="region of interest" description="Disordered" evidence="8">
    <location>
        <begin position="154"/>
        <end position="217"/>
    </location>
</feature>
<keyword evidence="6 9" id="KW-0472">Membrane</keyword>
<feature type="region of interest" description="Disordered" evidence="8">
    <location>
        <begin position="249"/>
        <end position="343"/>
    </location>
</feature>
<evidence type="ECO:0000256" key="7">
    <source>
        <dbReference type="SAM" id="Coils"/>
    </source>
</evidence>
<feature type="compositionally biased region" description="Basic and acidic residues" evidence="8">
    <location>
        <begin position="165"/>
        <end position="177"/>
    </location>
</feature>
<keyword evidence="2 9" id="KW-0812">Transmembrane</keyword>
<dbReference type="Proteomes" id="UP001163823">
    <property type="component" value="Chromosome 4"/>
</dbReference>
<dbReference type="KEGG" id="qsa:O6P43_008487"/>
<feature type="coiled-coil region" evidence="7">
    <location>
        <begin position="9"/>
        <end position="36"/>
    </location>
</feature>
<feature type="compositionally biased region" description="Low complexity" evidence="8">
    <location>
        <begin position="88"/>
        <end position="104"/>
    </location>
</feature>
<evidence type="ECO:0000313" key="11">
    <source>
        <dbReference type="Proteomes" id="UP001163823"/>
    </source>
</evidence>
<keyword evidence="11" id="KW-1185">Reference proteome</keyword>
<accession>A0AAD7M603</accession>
<evidence type="ECO:0000256" key="2">
    <source>
        <dbReference type="ARBA" id="ARBA00022692"/>
    </source>
</evidence>
<dbReference type="PANTHER" id="PTHR13815:SF5">
    <property type="entry name" value="GOLGIN CANDIDATE 2"/>
    <property type="match status" value="1"/>
</dbReference>
<dbReference type="GO" id="GO:0007030">
    <property type="term" value="P:Golgi organization"/>
    <property type="evidence" value="ECO:0007669"/>
    <property type="project" value="InterPro"/>
</dbReference>
<evidence type="ECO:0000256" key="3">
    <source>
        <dbReference type="ARBA" id="ARBA00022989"/>
    </source>
</evidence>
<keyword evidence="4" id="KW-0333">Golgi apparatus</keyword>
<evidence type="ECO:0000256" key="1">
    <source>
        <dbReference type="ARBA" id="ARBA00004394"/>
    </source>
</evidence>
<dbReference type="GO" id="GO:0000301">
    <property type="term" value="P:retrograde transport, vesicle recycling within Golgi"/>
    <property type="evidence" value="ECO:0007669"/>
    <property type="project" value="TreeGrafter"/>
</dbReference>
<dbReference type="GO" id="GO:0031985">
    <property type="term" value="C:Golgi cisterna"/>
    <property type="evidence" value="ECO:0007669"/>
    <property type="project" value="TreeGrafter"/>
</dbReference>
<proteinExistence type="predicted"/>
<evidence type="ECO:0000313" key="10">
    <source>
        <dbReference type="EMBL" id="KAJ7970277.1"/>
    </source>
</evidence>
<keyword evidence="5 7" id="KW-0175">Coiled coil</keyword>
<dbReference type="GO" id="GO:0000139">
    <property type="term" value="C:Golgi membrane"/>
    <property type="evidence" value="ECO:0007669"/>
    <property type="project" value="UniProtKB-SubCell"/>
</dbReference>